<dbReference type="InterPro" id="IPR025326">
    <property type="entry name" value="DUF4232"/>
</dbReference>
<organism evidence="3 4">
    <name type="scientific">Paractinoplanes brasiliensis</name>
    <dbReference type="NCBI Taxonomy" id="52695"/>
    <lineage>
        <taxon>Bacteria</taxon>
        <taxon>Bacillati</taxon>
        <taxon>Actinomycetota</taxon>
        <taxon>Actinomycetes</taxon>
        <taxon>Micromonosporales</taxon>
        <taxon>Micromonosporaceae</taxon>
        <taxon>Paractinoplanes</taxon>
    </lineage>
</organism>
<comment type="caution">
    <text evidence="3">The sequence shown here is derived from an EMBL/GenBank/DDBJ whole genome shotgun (WGS) entry which is preliminary data.</text>
</comment>
<sequence>MMQGCVAGEHAPSASTSERPALTASQPASPAWSSPAAVRACANDDMSVVVTLQPDQSDGQARGLITLTNRSTFTCRVEGRAAISLVNPADEVVDVPTRNVDQPGRSVPALLRPGGSAFEGIKWRPCDKGSVTCGVGNTLRFNLQAGTDGPVAVLSGFPAPEATAITMASLQVGTLQPARQGVVAW</sequence>
<evidence type="ECO:0000259" key="2">
    <source>
        <dbReference type="Pfam" id="PF14016"/>
    </source>
</evidence>
<evidence type="ECO:0000256" key="1">
    <source>
        <dbReference type="SAM" id="MobiDB-lite"/>
    </source>
</evidence>
<dbReference type="Proteomes" id="UP000294901">
    <property type="component" value="Unassembled WGS sequence"/>
</dbReference>
<accession>A0A4R6JL35</accession>
<dbReference type="AlphaFoldDB" id="A0A4R6JL35"/>
<protein>
    <submittedName>
        <fullName evidence="3">Uncharacterized protein DUF4232</fullName>
    </submittedName>
</protein>
<keyword evidence="4" id="KW-1185">Reference proteome</keyword>
<dbReference type="Pfam" id="PF14016">
    <property type="entry name" value="DUF4232"/>
    <property type="match status" value="1"/>
</dbReference>
<reference evidence="3 4" key="1">
    <citation type="submission" date="2019-03" db="EMBL/GenBank/DDBJ databases">
        <title>Sequencing the genomes of 1000 actinobacteria strains.</title>
        <authorList>
            <person name="Klenk H.-P."/>
        </authorList>
    </citation>
    <scope>NUCLEOTIDE SEQUENCE [LARGE SCALE GENOMIC DNA]</scope>
    <source>
        <strain evidence="3 4">DSM 43805</strain>
    </source>
</reference>
<evidence type="ECO:0000313" key="4">
    <source>
        <dbReference type="Proteomes" id="UP000294901"/>
    </source>
</evidence>
<evidence type="ECO:0000313" key="3">
    <source>
        <dbReference type="EMBL" id="TDO37043.1"/>
    </source>
</evidence>
<proteinExistence type="predicted"/>
<dbReference type="EMBL" id="SNWR01000001">
    <property type="protein sequence ID" value="TDO37043.1"/>
    <property type="molecule type" value="Genomic_DNA"/>
</dbReference>
<gene>
    <name evidence="3" type="ORF">C8E87_0638</name>
</gene>
<name>A0A4R6JL35_9ACTN</name>
<feature type="region of interest" description="Disordered" evidence="1">
    <location>
        <begin position="1"/>
        <end position="31"/>
    </location>
</feature>
<feature type="domain" description="DUF4232" evidence="2">
    <location>
        <begin position="41"/>
        <end position="175"/>
    </location>
</feature>